<proteinExistence type="predicted"/>
<gene>
    <name evidence="16" type="ORF">PLOB_00044322</name>
</gene>
<dbReference type="SMART" id="SM00209">
    <property type="entry name" value="TSP1"/>
    <property type="match status" value="5"/>
</dbReference>
<keyword evidence="9 13" id="KW-0862">Zinc</keyword>
<dbReference type="Gene3D" id="2.20.100.10">
    <property type="entry name" value="Thrombospondin type-1 (TSP1) repeat"/>
    <property type="match status" value="4"/>
</dbReference>
<evidence type="ECO:0000256" key="2">
    <source>
        <dbReference type="ARBA" id="ARBA00022525"/>
    </source>
</evidence>
<dbReference type="CDD" id="cd04273">
    <property type="entry name" value="ZnMc_ADAMTS_like"/>
    <property type="match status" value="1"/>
</dbReference>
<evidence type="ECO:0000256" key="3">
    <source>
        <dbReference type="ARBA" id="ARBA00022530"/>
    </source>
</evidence>
<comment type="subcellular location">
    <subcellularLocation>
        <location evidence="1">Secreted</location>
        <location evidence="1">Extracellular space</location>
        <location evidence="1">Extracellular matrix</location>
    </subcellularLocation>
</comment>
<keyword evidence="3" id="KW-0272">Extracellular matrix</keyword>
<keyword evidence="2" id="KW-0964">Secreted</keyword>
<accession>A0ABN8PJH8</accession>
<keyword evidence="7" id="KW-0677">Repeat</keyword>
<dbReference type="InterPro" id="IPR013273">
    <property type="entry name" value="ADAMTS/ADAMTS-like"/>
</dbReference>
<dbReference type="Pfam" id="PF01562">
    <property type="entry name" value="Pep_M12B_propep"/>
    <property type="match status" value="1"/>
</dbReference>
<keyword evidence="11" id="KW-1015">Disulfide bond</keyword>
<comment type="caution">
    <text evidence="13">Lacks conserved residue(s) required for the propagation of feature annotation.</text>
</comment>
<feature type="binding site" evidence="13">
    <location>
        <position position="469"/>
    </location>
    <ligand>
        <name>Zn(2+)</name>
        <dbReference type="ChEBI" id="CHEBI:29105"/>
        <note>catalytic</note>
    </ligand>
</feature>
<evidence type="ECO:0000256" key="4">
    <source>
        <dbReference type="ARBA" id="ARBA00022670"/>
    </source>
</evidence>
<dbReference type="SUPFAM" id="SSF55486">
    <property type="entry name" value="Metalloproteases ('zincins'), catalytic domain"/>
    <property type="match status" value="1"/>
</dbReference>
<dbReference type="PANTHER" id="PTHR13723">
    <property type="entry name" value="ADAMTS A DISINTEGRIN AND METALLOPROTEASE WITH THROMBOSPONDIN MOTIFS PROTEASE"/>
    <property type="match status" value="1"/>
</dbReference>
<keyword evidence="12" id="KW-0325">Glycoprotein</keyword>
<evidence type="ECO:0000256" key="5">
    <source>
        <dbReference type="ARBA" id="ARBA00022723"/>
    </source>
</evidence>
<evidence type="ECO:0000313" key="16">
    <source>
        <dbReference type="EMBL" id="CAH3145042.1"/>
    </source>
</evidence>
<keyword evidence="8" id="KW-0378">Hydrolase</keyword>
<keyword evidence="17" id="KW-1185">Reference proteome</keyword>
<dbReference type="InterPro" id="IPR010909">
    <property type="entry name" value="PLAC"/>
</dbReference>
<feature type="domain" description="Peptidase M12B" evidence="14">
    <location>
        <begin position="313"/>
        <end position="526"/>
    </location>
</feature>
<dbReference type="EMBL" id="CALNXK010000075">
    <property type="protein sequence ID" value="CAH3145042.1"/>
    <property type="molecule type" value="Genomic_DNA"/>
</dbReference>
<dbReference type="InterPro" id="IPR050439">
    <property type="entry name" value="ADAMTS_ADAMTS-like"/>
</dbReference>
<keyword evidence="5 13" id="KW-0479">Metal-binding</keyword>
<dbReference type="InterPro" id="IPR036383">
    <property type="entry name" value="TSP1_rpt_sf"/>
</dbReference>
<dbReference type="Gene3D" id="3.40.390.10">
    <property type="entry name" value="Collagenase (Catalytic Domain)"/>
    <property type="match status" value="1"/>
</dbReference>
<dbReference type="PROSITE" id="PS50092">
    <property type="entry name" value="TSP1"/>
    <property type="match status" value="3"/>
</dbReference>
<dbReference type="Proteomes" id="UP001159405">
    <property type="component" value="Unassembled WGS sequence"/>
</dbReference>
<evidence type="ECO:0000256" key="12">
    <source>
        <dbReference type="ARBA" id="ARBA00023180"/>
    </source>
</evidence>
<dbReference type="PRINTS" id="PR01857">
    <property type="entry name" value="ADAMTSFAMILY"/>
</dbReference>
<feature type="active site" evidence="13">
    <location>
        <position position="460"/>
    </location>
</feature>
<evidence type="ECO:0000256" key="8">
    <source>
        <dbReference type="ARBA" id="ARBA00022801"/>
    </source>
</evidence>
<evidence type="ECO:0000259" key="15">
    <source>
        <dbReference type="PROSITE" id="PS50900"/>
    </source>
</evidence>
<evidence type="ECO:0008006" key="18">
    <source>
        <dbReference type="Google" id="ProtNLM"/>
    </source>
</evidence>
<dbReference type="Gene3D" id="2.60.120.830">
    <property type="match status" value="1"/>
</dbReference>
<evidence type="ECO:0000256" key="9">
    <source>
        <dbReference type="ARBA" id="ARBA00022833"/>
    </source>
</evidence>
<dbReference type="PANTHER" id="PTHR13723:SF281">
    <property type="entry name" value="PAPILIN"/>
    <property type="match status" value="1"/>
</dbReference>
<keyword evidence="4" id="KW-0645">Protease</keyword>
<name>A0ABN8PJH8_9CNID</name>
<comment type="caution">
    <text evidence="16">The sequence shown here is derived from an EMBL/GenBank/DDBJ whole genome shotgun (WGS) entry which is preliminary data.</text>
</comment>
<evidence type="ECO:0000256" key="1">
    <source>
        <dbReference type="ARBA" id="ARBA00004498"/>
    </source>
</evidence>
<keyword evidence="6" id="KW-0732">Signal</keyword>
<feature type="domain" description="PLAC" evidence="15">
    <location>
        <begin position="1139"/>
        <end position="1179"/>
    </location>
</feature>
<evidence type="ECO:0000259" key="14">
    <source>
        <dbReference type="PROSITE" id="PS50215"/>
    </source>
</evidence>
<feature type="binding site" evidence="13">
    <location>
        <position position="463"/>
    </location>
    <ligand>
        <name>Zn(2+)</name>
        <dbReference type="ChEBI" id="CHEBI:29105"/>
        <note>catalytic</note>
    </ligand>
</feature>
<dbReference type="InterPro" id="IPR024079">
    <property type="entry name" value="MetalloPept_cat_dom_sf"/>
</dbReference>
<dbReference type="Pfam" id="PF17771">
    <property type="entry name" value="ADAMTS_CR_2"/>
    <property type="match status" value="1"/>
</dbReference>
<dbReference type="Pfam" id="PF01421">
    <property type="entry name" value="Reprolysin"/>
    <property type="match status" value="1"/>
</dbReference>
<evidence type="ECO:0000256" key="13">
    <source>
        <dbReference type="PROSITE-ProRule" id="PRU00276"/>
    </source>
</evidence>
<dbReference type="Pfam" id="PF19030">
    <property type="entry name" value="TSP1_ADAMTS"/>
    <property type="match status" value="3"/>
</dbReference>
<evidence type="ECO:0000313" key="17">
    <source>
        <dbReference type="Proteomes" id="UP001159405"/>
    </source>
</evidence>
<evidence type="ECO:0000256" key="11">
    <source>
        <dbReference type="ARBA" id="ARBA00023157"/>
    </source>
</evidence>
<dbReference type="Pfam" id="PF00090">
    <property type="entry name" value="TSP_1"/>
    <property type="match status" value="2"/>
</dbReference>
<evidence type="ECO:0000256" key="6">
    <source>
        <dbReference type="ARBA" id="ARBA00022729"/>
    </source>
</evidence>
<dbReference type="InterPro" id="IPR002870">
    <property type="entry name" value="Peptidase_M12B_N"/>
</dbReference>
<dbReference type="SUPFAM" id="SSF82895">
    <property type="entry name" value="TSP-1 type 1 repeat"/>
    <property type="match status" value="4"/>
</dbReference>
<dbReference type="PROSITE" id="PS50900">
    <property type="entry name" value="PLAC"/>
    <property type="match status" value="1"/>
</dbReference>
<reference evidence="16 17" key="1">
    <citation type="submission" date="2022-05" db="EMBL/GenBank/DDBJ databases">
        <authorList>
            <consortium name="Genoscope - CEA"/>
            <person name="William W."/>
        </authorList>
    </citation>
    <scope>NUCLEOTIDE SEQUENCE [LARGE SCALE GENOMIC DNA]</scope>
</reference>
<evidence type="ECO:0000256" key="7">
    <source>
        <dbReference type="ARBA" id="ARBA00022737"/>
    </source>
</evidence>
<dbReference type="Pfam" id="PF05986">
    <property type="entry name" value="ADAMTS_spacer1"/>
    <property type="match status" value="1"/>
</dbReference>
<dbReference type="InterPro" id="IPR001590">
    <property type="entry name" value="Peptidase_M12B"/>
</dbReference>
<evidence type="ECO:0000256" key="10">
    <source>
        <dbReference type="ARBA" id="ARBA00023049"/>
    </source>
</evidence>
<dbReference type="PROSITE" id="PS50215">
    <property type="entry name" value="ADAM_MEPRO"/>
    <property type="match status" value="1"/>
</dbReference>
<dbReference type="InterPro" id="IPR010294">
    <property type="entry name" value="ADAMTS_spacer1"/>
</dbReference>
<keyword evidence="10" id="KW-0482">Metalloprotease</keyword>
<dbReference type="Gene3D" id="3.40.1620.60">
    <property type="match status" value="1"/>
</dbReference>
<organism evidence="16 17">
    <name type="scientific">Porites lobata</name>
    <dbReference type="NCBI Taxonomy" id="104759"/>
    <lineage>
        <taxon>Eukaryota</taxon>
        <taxon>Metazoa</taxon>
        <taxon>Cnidaria</taxon>
        <taxon>Anthozoa</taxon>
        <taxon>Hexacorallia</taxon>
        <taxon>Scleractinia</taxon>
        <taxon>Fungiina</taxon>
        <taxon>Poritidae</taxon>
        <taxon>Porites</taxon>
    </lineage>
</organism>
<dbReference type="InterPro" id="IPR041645">
    <property type="entry name" value="ADAMTS_CR_2"/>
</dbReference>
<feature type="binding site" evidence="13">
    <location>
        <position position="459"/>
    </location>
    <ligand>
        <name>Zn(2+)</name>
        <dbReference type="ChEBI" id="CHEBI:29105"/>
        <note>catalytic</note>
    </ligand>
</feature>
<protein>
    <recommendedName>
        <fullName evidence="18">A disintegrin and metalloproteinase with thrombospondin motifs 16</fullName>
    </recommendedName>
</protein>
<dbReference type="InterPro" id="IPR000884">
    <property type="entry name" value="TSP1_rpt"/>
</dbReference>
<sequence>MAVNRKILDENKMQCKFGVNMSISSKSRYKSGRLIMRSEERLFENDGLDTKQILERLLERFGRKKTGKFTERRKAGFKSGCKSQDLRLKAIHYRNINIAIPSLNNPSLPRGDTTQNIGVSHRIAVLKANLARLLHEYEIVYPQLTTKSGLSLNNKLESAVEDERLYLTFWAFGEEFRLDLRKNHKLVDSKFTSGSSDNLHHRQTVSRNCYHIGTVRFRSESSVAISSCHGLMGLLQTKEEDYFIEPMARMERQPHMFYKRSTLLRLMSQNSSLSRGCALKSSFPQGQRASKKSKRQIKKDFFYRQRRSSEPEATIQLLVVVDREMIVFHSNESIEEYVLTVMNMVADLFRDPSIGAKINIEVSKLMLLHSMPKGLSITYHGDRTLESFCKWQRWITEDKSSVNPSYDGAILLTRKNICTNRFSTCDTVGIAFMHGICDPKKRCSVVQDSGLNVAFTVAHEIGHNLGAYHDGDGNACPDTAGSPPYLMSSQWLVRHSRGTMKWSQCSRAYIHSFLNSKASKCLRHRANRSSLLLPTQYPGVAFTADEQCKQQYGNRAGHCNKYKYRLCEELWCEVKGERLCRSKLNPAAPGTACAPDKWCMYGECVSNGTIPAKRDDGWKPWSDWSDCSRTCGIGVSVQKRSCDSPGPVNGGRHCEGESKRYKTCNVKSCPLGSKDFRTLQCESFKDTEYKGIKHDWVPVISYGHPCSLFCKPKNPRYRFSAKLASKVIDGTPCRPGSVDICVNGRCQDVGCDHLIGSGAKEDICGVCKGNGTSCRTVEGRFNQLAGSGYVEAAVIPKGARSITVRESKPCTSFLALRADAGTYYINGNWRIQLPGDVKADGTVFRYLRKGTLEKIIARGPINEPLHIMVLYYGFNFGVEYRYSIPLHNKRESNGKTKQHPLLREVSYGWVHGGYGECNVHCGGGIRKSLRMKCIRFYRGNISLVKDFYCKGATKPRQEERVCNVNPCPIWWAVSPWNPCSKTCGPGLQYRSVRCLHQAPDGTIGVSPSRLCTSDKPSGVQNCIRKACHLGWVADPWSQCHGLCGLGYNLRKVRCPVEGKCAQWKRPVSRKPCFKRPCYHWTTGEWGSCSAGCGLGKQRRTVFCVNKLNGKTSSACDTGSKPASSRKCKIKDCSKIDLVSETVCNKDKYNRKQCQTIVKYNLCTTRVWLQLCCKTCQDARRL</sequence>